<dbReference type="GO" id="GO:0033013">
    <property type="term" value="P:tetrapyrrole metabolic process"/>
    <property type="evidence" value="ECO:0007669"/>
    <property type="project" value="UniProtKB-ARBA"/>
</dbReference>
<evidence type="ECO:0000313" key="7">
    <source>
        <dbReference type="EMBL" id="CAH0113522.1"/>
    </source>
</evidence>
<accession>A0A8J2S3B7</accession>
<feature type="transmembrane region" description="Helical" evidence="6">
    <location>
        <begin position="6"/>
        <end position="25"/>
    </location>
</feature>
<protein>
    <submittedName>
        <fullName evidence="7">Uncharacterized protein</fullName>
    </submittedName>
</protein>
<gene>
    <name evidence="7" type="ORF">DGAL_LOCUS17419</name>
</gene>
<dbReference type="EMBL" id="CAKKLH010000341">
    <property type="protein sequence ID" value="CAH0113522.1"/>
    <property type="molecule type" value="Genomic_DNA"/>
</dbReference>
<keyword evidence="4 6" id="KW-1133">Transmembrane helix</keyword>
<evidence type="ECO:0000256" key="5">
    <source>
        <dbReference type="ARBA" id="ARBA00023136"/>
    </source>
</evidence>
<keyword evidence="8" id="KW-1185">Reference proteome</keyword>
<sequence length="166" mass="19373">MEIVWSAIILTLLPWIGSLPIGMVTRKQIKTWYNDIKKPSWRPPNFVFPIVWTFLYLSMGYASYLVWRDGGETLNGPAGLPLTLFAITLVLNYAWSYIFFFYHNLKWAFYEIIVLVICIASCLYTFKSVNQTASYLMIPYLAWVSFASLLTFTIWRMNSPPNKKKN</sequence>
<keyword evidence="3 6" id="KW-0812">Transmembrane</keyword>
<dbReference type="AlphaFoldDB" id="A0A8J2S3B7"/>
<evidence type="ECO:0000256" key="2">
    <source>
        <dbReference type="ARBA" id="ARBA00007524"/>
    </source>
</evidence>
<evidence type="ECO:0000313" key="8">
    <source>
        <dbReference type="Proteomes" id="UP000789390"/>
    </source>
</evidence>
<dbReference type="PANTHER" id="PTHR10057:SF0">
    <property type="entry name" value="TRANSLOCATOR PROTEIN"/>
    <property type="match status" value="1"/>
</dbReference>
<organism evidence="7 8">
    <name type="scientific">Daphnia galeata</name>
    <dbReference type="NCBI Taxonomy" id="27404"/>
    <lineage>
        <taxon>Eukaryota</taxon>
        <taxon>Metazoa</taxon>
        <taxon>Ecdysozoa</taxon>
        <taxon>Arthropoda</taxon>
        <taxon>Crustacea</taxon>
        <taxon>Branchiopoda</taxon>
        <taxon>Diplostraca</taxon>
        <taxon>Cladocera</taxon>
        <taxon>Anomopoda</taxon>
        <taxon>Daphniidae</taxon>
        <taxon>Daphnia</taxon>
    </lineage>
</organism>
<comment type="similarity">
    <text evidence="2">Belongs to the TspO/BZRP family.</text>
</comment>
<name>A0A8J2S3B7_9CRUS</name>
<dbReference type="GO" id="GO:0005741">
    <property type="term" value="C:mitochondrial outer membrane"/>
    <property type="evidence" value="ECO:0007669"/>
    <property type="project" value="TreeGrafter"/>
</dbReference>
<evidence type="ECO:0000256" key="1">
    <source>
        <dbReference type="ARBA" id="ARBA00004141"/>
    </source>
</evidence>
<comment type="subcellular location">
    <subcellularLocation>
        <location evidence="1">Membrane</location>
        <topology evidence="1">Multi-pass membrane protein</topology>
    </subcellularLocation>
</comment>
<evidence type="ECO:0000256" key="3">
    <source>
        <dbReference type="ARBA" id="ARBA00022692"/>
    </source>
</evidence>
<feature type="transmembrane region" description="Helical" evidence="6">
    <location>
        <begin position="46"/>
        <end position="67"/>
    </location>
</feature>
<comment type="caution">
    <text evidence="7">The sequence shown here is derived from an EMBL/GenBank/DDBJ whole genome shotgun (WGS) entry which is preliminary data.</text>
</comment>
<dbReference type="InterPro" id="IPR038330">
    <property type="entry name" value="TspO/MBR-related_sf"/>
</dbReference>
<evidence type="ECO:0000256" key="6">
    <source>
        <dbReference type="SAM" id="Phobius"/>
    </source>
</evidence>
<dbReference type="InterPro" id="IPR004307">
    <property type="entry name" value="TspO_MBR"/>
</dbReference>
<dbReference type="PIRSF" id="PIRSF005859">
    <property type="entry name" value="PBR"/>
    <property type="match status" value="1"/>
</dbReference>
<feature type="transmembrane region" description="Helical" evidence="6">
    <location>
        <begin position="79"/>
        <end position="100"/>
    </location>
</feature>
<keyword evidence="5 6" id="KW-0472">Membrane</keyword>
<feature type="transmembrane region" description="Helical" evidence="6">
    <location>
        <begin position="132"/>
        <end position="155"/>
    </location>
</feature>
<dbReference type="PANTHER" id="PTHR10057">
    <property type="entry name" value="PERIPHERAL-TYPE BENZODIAZEPINE RECEPTOR"/>
    <property type="match status" value="1"/>
</dbReference>
<dbReference type="CDD" id="cd15904">
    <property type="entry name" value="TSPO_MBR"/>
    <property type="match status" value="1"/>
</dbReference>
<proteinExistence type="inferred from homology"/>
<dbReference type="OrthoDB" id="8841220at2759"/>
<feature type="transmembrane region" description="Helical" evidence="6">
    <location>
        <begin position="107"/>
        <end position="126"/>
    </location>
</feature>
<dbReference type="Pfam" id="PF03073">
    <property type="entry name" value="TspO_MBR"/>
    <property type="match status" value="1"/>
</dbReference>
<dbReference type="Proteomes" id="UP000789390">
    <property type="component" value="Unassembled WGS sequence"/>
</dbReference>
<dbReference type="FunFam" id="1.20.1260.100:FF:000001">
    <property type="entry name" value="translocator protein 2"/>
    <property type="match status" value="1"/>
</dbReference>
<dbReference type="Gene3D" id="1.20.1260.100">
    <property type="entry name" value="TspO/MBR protein"/>
    <property type="match status" value="1"/>
</dbReference>
<evidence type="ECO:0000256" key="4">
    <source>
        <dbReference type="ARBA" id="ARBA00022989"/>
    </source>
</evidence>
<reference evidence="7" key="1">
    <citation type="submission" date="2021-11" db="EMBL/GenBank/DDBJ databases">
        <authorList>
            <person name="Schell T."/>
        </authorList>
    </citation>
    <scope>NUCLEOTIDE SEQUENCE</scope>
    <source>
        <strain evidence="7">M5</strain>
    </source>
</reference>